<feature type="transmembrane region" description="Helical" evidence="2">
    <location>
        <begin position="29"/>
        <end position="47"/>
    </location>
</feature>
<keyword evidence="2" id="KW-0472">Membrane</keyword>
<dbReference type="InterPro" id="IPR029149">
    <property type="entry name" value="Creatin/AminoP/Spt16_N"/>
</dbReference>
<dbReference type="InterPro" id="IPR036005">
    <property type="entry name" value="Creatinase/aminopeptidase-like"/>
</dbReference>
<feature type="region of interest" description="Disordered" evidence="1">
    <location>
        <begin position="52"/>
        <end position="87"/>
    </location>
</feature>
<dbReference type="InterPro" id="IPR050659">
    <property type="entry name" value="Peptidase_M24B"/>
</dbReference>
<feature type="compositionally biased region" description="Polar residues" evidence="1">
    <location>
        <begin position="60"/>
        <end position="70"/>
    </location>
</feature>
<comment type="caution">
    <text evidence="4">The sequence shown here is derived from an EMBL/GenBank/DDBJ whole genome shotgun (WGS) entry which is preliminary data.</text>
</comment>
<feature type="domain" description="Peptidase M24" evidence="3">
    <location>
        <begin position="408"/>
        <end position="510"/>
    </location>
</feature>
<evidence type="ECO:0000313" key="4">
    <source>
        <dbReference type="EMBL" id="KAH7036697.1"/>
    </source>
</evidence>
<keyword evidence="2" id="KW-1133">Transmembrane helix</keyword>
<evidence type="ECO:0000256" key="1">
    <source>
        <dbReference type="SAM" id="MobiDB-lite"/>
    </source>
</evidence>
<dbReference type="EMBL" id="JAGTJR010000034">
    <property type="protein sequence ID" value="KAH7036697.1"/>
    <property type="molecule type" value="Genomic_DNA"/>
</dbReference>
<dbReference type="Gene3D" id="3.90.230.10">
    <property type="entry name" value="Creatinase/methionine aminopeptidase superfamily"/>
    <property type="match status" value="1"/>
</dbReference>
<dbReference type="Proteomes" id="UP000774617">
    <property type="component" value="Unassembled WGS sequence"/>
</dbReference>
<feature type="region of interest" description="Disordered" evidence="1">
    <location>
        <begin position="1"/>
        <end position="22"/>
    </location>
</feature>
<protein>
    <submittedName>
        <fullName evidence="4">Metallopeptidase family M24</fullName>
    </submittedName>
</protein>
<dbReference type="Pfam" id="PF00557">
    <property type="entry name" value="Peptidase_M24"/>
    <property type="match status" value="2"/>
</dbReference>
<name>A0ABQ8FYX5_9PEZI</name>
<feature type="domain" description="Peptidase M24" evidence="3">
    <location>
        <begin position="277"/>
        <end position="383"/>
    </location>
</feature>
<sequence>MKGGTLESQYAPAPAAATHTRATRTRRSVLKLFTALLVLAAYARLFYVSTHHQEKRQKNTEPQASISRPQPLSRLHSQTRHSHAHTLHRVQQCTLTNLHANLSFLGVSPIASADFLARRDALARALHAEGVDAFALEPGYTFQYYGNVSQQDWEPWEPEERPMLMLVQPVRNASTGAIVAKTSFLSPAFEEGRVRMLGIPAAEGQELDIVTWEEHWNPYETLRRSRLFAARESVTVMVDEEMRDYIVRGLAASGFETVGLRGEVEAVRQIKTDAEVELIRAVNTGTVEAVRAMRPCLVPGLIEDEVMEILDNSLLSIGFSLFFDIVLFEENGALPHGGFVTGGKVLKEDSVVLIDVGAHYLGYSSDICRSFFIPTWEERSLWEKAISIMTFSKPSSALTTTNSDLYAEKLKVWDIVLEAQTESAKMFKPNNSAASVDIAARTVISDAGYGEMFTHRVGHGIGIKAHESPYLNKGNHKVLLKPGMTFTSEPGIYMLNKFGVRHEDIYVVREEGEAELLTGKRAVSPWEP</sequence>
<keyword evidence="2" id="KW-0812">Transmembrane</keyword>
<dbReference type="PANTHER" id="PTHR46112:SF2">
    <property type="entry name" value="XAA-PRO AMINOPEPTIDASE P-RELATED"/>
    <property type="match status" value="1"/>
</dbReference>
<evidence type="ECO:0000313" key="5">
    <source>
        <dbReference type="Proteomes" id="UP000774617"/>
    </source>
</evidence>
<organism evidence="4 5">
    <name type="scientific">Macrophomina phaseolina</name>
    <dbReference type="NCBI Taxonomy" id="35725"/>
    <lineage>
        <taxon>Eukaryota</taxon>
        <taxon>Fungi</taxon>
        <taxon>Dikarya</taxon>
        <taxon>Ascomycota</taxon>
        <taxon>Pezizomycotina</taxon>
        <taxon>Dothideomycetes</taxon>
        <taxon>Dothideomycetes incertae sedis</taxon>
        <taxon>Botryosphaeriales</taxon>
        <taxon>Botryosphaeriaceae</taxon>
        <taxon>Macrophomina</taxon>
    </lineage>
</organism>
<gene>
    <name evidence="4" type="ORF">B0J12DRAFT_259535</name>
</gene>
<keyword evidence="5" id="KW-1185">Reference proteome</keyword>
<evidence type="ECO:0000259" key="3">
    <source>
        <dbReference type="Pfam" id="PF00557"/>
    </source>
</evidence>
<dbReference type="SUPFAM" id="SSF55920">
    <property type="entry name" value="Creatinase/aminopeptidase"/>
    <property type="match status" value="1"/>
</dbReference>
<dbReference type="Gene3D" id="3.40.350.10">
    <property type="entry name" value="Creatinase/prolidase N-terminal domain"/>
    <property type="match status" value="1"/>
</dbReference>
<feature type="compositionally biased region" description="Basic residues" evidence="1">
    <location>
        <begin position="77"/>
        <end position="87"/>
    </location>
</feature>
<proteinExistence type="predicted"/>
<feature type="compositionally biased region" description="Low complexity" evidence="1">
    <location>
        <begin position="11"/>
        <end position="20"/>
    </location>
</feature>
<reference evidence="4 5" key="1">
    <citation type="journal article" date="2021" name="Nat. Commun.">
        <title>Genetic determinants of endophytism in the Arabidopsis root mycobiome.</title>
        <authorList>
            <person name="Mesny F."/>
            <person name="Miyauchi S."/>
            <person name="Thiergart T."/>
            <person name="Pickel B."/>
            <person name="Atanasova L."/>
            <person name="Karlsson M."/>
            <person name="Huettel B."/>
            <person name="Barry K.W."/>
            <person name="Haridas S."/>
            <person name="Chen C."/>
            <person name="Bauer D."/>
            <person name="Andreopoulos W."/>
            <person name="Pangilinan J."/>
            <person name="LaButti K."/>
            <person name="Riley R."/>
            <person name="Lipzen A."/>
            <person name="Clum A."/>
            <person name="Drula E."/>
            <person name="Henrissat B."/>
            <person name="Kohler A."/>
            <person name="Grigoriev I.V."/>
            <person name="Martin F.M."/>
            <person name="Hacquard S."/>
        </authorList>
    </citation>
    <scope>NUCLEOTIDE SEQUENCE [LARGE SCALE GENOMIC DNA]</scope>
    <source>
        <strain evidence="4 5">MPI-SDFR-AT-0080</strain>
    </source>
</reference>
<accession>A0ABQ8FYX5</accession>
<dbReference type="InterPro" id="IPR000994">
    <property type="entry name" value="Pept_M24"/>
</dbReference>
<evidence type="ECO:0000256" key="2">
    <source>
        <dbReference type="SAM" id="Phobius"/>
    </source>
</evidence>
<dbReference type="PANTHER" id="PTHR46112">
    <property type="entry name" value="AMINOPEPTIDASE"/>
    <property type="match status" value="1"/>
</dbReference>